<reference evidence="2 3" key="1">
    <citation type="journal article" date="2013" name="Chin. Sci. Bull.">
        <title>Genome survey uncovers the secrets of sex and lifestyle in caterpillar fungus.</title>
        <authorList>
            <person name="Hu X."/>
            <person name="Zhang Y."/>
            <person name="Xiao G."/>
            <person name="Zheng P."/>
            <person name="Xia Y."/>
            <person name="Zhang X."/>
            <person name="St Leger R.J."/>
            <person name="Liu X."/>
            <person name="Wang C."/>
        </authorList>
    </citation>
    <scope>NUCLEOTIDE SEQUENCE [LARGE SCALE GENOMIC DNA]</scope>
    <source>
        <strain evidence="3">Co18 / CGMCC 3.14243</strain>
        <tissue evidence="2">Fruit-body</tissue>
    </source>
</reference>
<protein>
    <submittedName>
        <fullName evidence="2">Uncharacterized protein</fullName>
    </submittedName>
</protein>
<feature type="region of interest" description="Disordered" evidence="1">
    <location>
        <begin position="34"/>
        <end position="54"/>
    </location>
</feature>
<dbReference type="EMBL" id="KE652248">
    <property type="protein sequence ID" value="EQL03007.1"/>
    <property type="molecule type" value="Genomic_DNA"/>
</dbReference>
<evidence type="ECO:0000313" key="3">
    <source>
        <dbReference type="Proteomes" id="UP000019374"/>
    </source>
</evidence>
<dbReference type="Proteomes" id="UP000019374">
    <property type="component" value="Unassembled WGS sequence"/>
</dbReference>
<gene>
    <name evidence="2" type="ORF">OCS_01275</name>
</gene>
<evidence type="ECO:0000313" key="2">
    <source>
        <dbReference type="EMBL" id="EQL03007.1"/>
    </source>
</evidence>
<accession>T5AMM3</accession>
<evidence type="ECO:0000256" key="1">
    <source>
        <dbReference type="SAM" id="MobiDB-lite"/>
    </source>
</evidence>
<dbReference type="AlphaFoldDB" id="T5AMM3"/>
<organism evidence="2 3">
    <name type="scientific">Ophiocordyceps sinensis (strain Co18 / CGMCC 3.14243)</name>
    <name type="common">Yarsagumba caterpillar fungus</name>
    <name type="synonym">Hirsutella sinensis</name>
    <dbReference type="NCBI Taxonomy" id="911162"/>
    <lineage>
        <taxon>Eukaryota</taxon>
        <taxon>Fungi</taxon>
        <taxon>Dikarya</taxon>
        <taxon>Ascomycota</taxon>
        <taxon>Pezizomycotina</taxon>
        <taxon>Sordariomycetes</taxon>
        <taxon>Hypocreomycetidae</taxon>
        <taxon>Hypocreales</taxon>
        <taxon>Ophiocordycipitaceae</taxon>
        <taxon>Ophiocordyceps</taxon>
    </lineage>
</organism>
<dbReference type="HOGENOM" id="CLU_678099_0_0_1"/>
<dbReference type="eggNOG" id="ENOG502T65X">
    <property type="taxonomic scope" value="Eukaryota"/>
</dbReference>
<name>T5AMM3_OPHSC</name>
<proteinExistence type="predicted"/>
<sequence>MTECESPMLRRRFAKNVGIDDDDDAAEREPLLAQHRLPQARHSRSQNHEATTSGYESYKHMLQRVSISAADARLPAENRGQLPSAAKSPDAVEIAKTRGRLYFCQPCQQARAAPDFMTRVSALLEDLYCAACQVSHEAVLFSNIERNNSGPSRKCIGHQGYCSACPHLRVSLADVRNLTARIAGTIERVTIRCQDALCPVRGAIIQCDDMGKKYLGVYVQWSASLDTETTGTFWERCLAKLQQLHQSFPETFCSHLQTTGNRLYRPYPFVNCGGSRPTKTQQVFCHECSAAIRCDPEAENDKAPKGDSYDLGEHSAAIGMSWTTFIDRTDATRGRWIANIDPESYGGFADQETKHITWCDDRACATTFEGLQGRVLITLSRHHKSYGGGVELADLEAFVQFYLCLR</sequence>